<name>A0ABQ2M6C1_9ACTN</name>
<dbReference type="Proteomes" id="UP000631535">
    <property type="component" value="Unassembled WGS sequence"/>
</dbReference>
<dbReference type="PANTHER" id="PTHR43190:SF3">
    <property type="entry name" value="N-ACETYL-D-GLUCOSAMINE KINASE"/>
    <property type="match status" value="1"/>
</dbReference>
<accession>A0ABQ2M6C1</accession>
<evidence type="ECO:0000259" key="2">
    <source>
        <dbReference type="Pfam" id="PF01869"/>
    </source>
</evidence>
<evidence type="ECO:0000313" key="3">
    <source>
        <dbReference type="EMBL" id="GGO47262.1"/>
    </source>
</evidence>
<evidence type="ECO:0000313" key="4">
    <source>
        <dbReference type="Proteomes" id="UP000631535"/>
    </source>
</evidence>
<dbReference type="GO" id="GO:0016301">
    <property type="term" value="F:kinase activity"/>
    <property type="evidence" value="ECO:0007669"/>
    <property type="project" value="UniProtKB-KW"/>
</dbReference>
<protein>
    <submittedName>
        <fullName evidence="3">Kinase</fullName>
    </submittedName>
</protein>
<keyword evidence="3" id="KW-0808">Transferase</keyword>
<dbReference type="Gene3D" id="3.30.420.40">
    <property type="match status" value="2"/>
</dbReference>
<organism evidence="3 4">
    <name type="scientific">Streptomyces daqingensis</name>
    <dbReference type="NCBI Taxonomy" id="1472640"/>
    <lineage>
        <taxon>Bacteria</taxon>
        <taxon>Bacillati</taxon>
        <taxon>Actinomycetota</taxon>
        <taxon>Actinomycetes</taxon>
        <taxon>Kitasatosporales</taxon>
        <taxon>Streptomycetaceae</taxon>
        <taxon>Streptomyces</taxon>
    </lineage>
</organism>
<dbReference type="EMBL" id="BMMP01000005">
    <property type="protein sequence ID" value="GGO47262.1"/>
    <property type="molecule type" value="Genomic_DNA"/>
</dbReference>
<keyword evidence="4" id="KW-1185">Reference proteome</keyword>
<dbReference type="InterPro" id="IPR052519">
    <property type="entry name" value="Euk-type_GlcNAc_Kinase"/>
</dbReference>
<dbReference type="SUPFAM" id="SSF53067">
    <property type="entry name" value="Actin-like ATPase domain"/>
    <property type="match status" value="2"/>
</dbReference>
<reference evidence="4" key="1">
    <citation type="journal article" date="2019" name="Int. J. Syst. Evol. Microbiol.">
        <title>The Global Catalogue of Microorganisms (GCM) 10K type strain sequencing project: providing services to taxonomists for standard genome sequencing and annotation.</title>
        <authorList>
            <consortium name="The Broad Institute Genomics Platform"/>
            <consortium name="The Broad Institute Genome Sequencing Center for Infectious Disease"/>
            <person name="Wu L."/>
            <person name="Ma J."/>
        </authorList>
    </citation>
    <scope>NUCLEOTIDE SEQUENCE [LARGE SCALE GENOMIC DNA]</scope>
    <source>
        <strain evidence="4">CGMCC 4.7178</strain>
    </source>
</reference>
<dbReference type="InterPro" id="IPR002731">
    <property type="entry name" value="ATPase_BadF"/>
</dbReference>
<gene>
    <name evidence="3" type="ORF">GCM10012287_19510</name>
</gene>
<dbReference type="InterPro" id="IPR043129">
    <property type="entry name" value="ATPase_NBD"/>
</dbReference>
<feature type="region of interest" description="Disordered" evidence="1">
    <location>
        <begin position="61"/>
        <end position="82"/>
    </location>
</feature>
<dbReference type="Pfam" id="PF01869">
    <property type="entry name" value="BcrAD_BadFG"/>
    <property type="match status" value="1"/>
</dbReference>
<comment type="caution">
    <text evidence="3">The sequence shown here is derived from an EMBL/GenBank/DDBJ whole genome shotgun (WGS) entry which is preliminary data.</text>
</comment>
<proteinExistence type="predicted"/>
<dbReference type="RefSeq" id="WP_189036696.1">
    <property type="nucleotide sequence ID" value="NZ_BMMP01000005.1"/>
</dbReference>
<sequence>MALTSACLAIDAGNSKTDVAVVSAGGEVLGSARGGGFQPPAVGVRAAVDALSATVGQALAEAGAPPAGTAEPGRDEPDTAEPPVAHVSACLANADLPREEKELAAALAARRWGRTTHVANDTFAILRAGLPDDGSVEHGVAVVCGAGINCVGQDGSGNTHRFPALGRLSGDFGGGGGLSDEAIWYAARSEDGRGEPTQLARALPGHFGLPSVYALIEAFHMGDLPRTRMHEITPLLFTVASAGDPVARALVHRQAEEIVAMVSVTLSRLDLLTTETPVFLGGSVAAARHPLLHDRLTRELAAAAPLAAPRVVAVPPVLGSALLALDRAGAPPGAHAKLRAHYA</sequence>
<keyword evidence="3" id="KW-0418">Kinase</keyword>
<dbReference type="PANTHER" id="PTHR43190">
    <property type="entry name" value="N-ACETYL-D-GLUCOSAMINE KINASE"/>
    <property type="match status" value="1"/>
</dbReference>
<feature type="domain" description="ATPase BadF/BadG/BcrA/BcrD type" evidence="2">
    <location>
        <begin position="10"/>
        <end position="324"/>
    </location>
</feature>
<evidence type="ECO:0000256" key="1">
    <source>
        <dbReference type="SAM" id="MobiDB-lite"/>
    </source>
</evidence>
<feature type="compositionally biased region" description="Low complexity" evidence="1">
    <location>
        <begin position="61"/>
        <end position="71"/>
    </location>
</feature>